<organism evidence="9 10">
    <name type="scientific">Pseudonocardia hierapolitana</name>
    <dbReference type="NCBI Taxonomy" id="1128676"/>
    <lineage>
        <taxon>Bacteria</taxon>
        <taxon>Bacillati</taxon>
        <taxon>Actinomycetota</taxon>
        <taxon>Actinomycetes</taxon>
        <taxon>Pseudonocardiales</taxon>
        <taxon>Pseudonocardiaceae</taxon>
        <taxon>Pseudonocardia</taxon>
    </lineage>
</organism>
<evidence type="ECO:0000256" key="2">
    <source>
        <dbReference type="ARBA" id="ARBA00022448"/>
    </source>
</evidence>
<keyword evidence="4 7" id="KW-0812">Transmembrane</keyword>
<dbReference type="GO" id="GO:0005886">
    <property type="term" value="C:plasma membrane"/>
    <property type="evidence" value="ECO:0007669"/>
    <property type="project" value="UniProtKB-SubCell"/>
</dbReference>
<keyword evidence="5 7" id="KW-1133">Transmembrane helix</keyword>
<keyword evidence="3" id="KW-1003">Cell membrane</keyword>
<dbReference type="PANTHER" id="PTHR43163:SF6">
    <property type="entry name" value="DIPEPTIDE TRANSPORT SYSTEM PERMEASE PROTEIN DPPB-RELATED"/>
    <property type="match status" value="1"/>
</dbReference>
<proteinExistence type="inferred from homology"/>
<evidence type="ECO:0000313" key="9">
    <source>
        <dbReference type="EMBL" id="TWF76825.1"/>
    </source>
</evidence>
<dbReference type="OrthoDB" id="147639at2"/>
<keyword evidence="6 7" id="KW-0472">Membrane</keyword>
<feature type="transmembrane region" description="Helical" evidence="7">
    <location>
        <begin position="138"/>
        <end position="164"/>
    </location>
</feature>
<evidence type="ECO:0000256" key="5">
    <source>
        <dbReference type="ARBA" id="ARBA00022989"/>
    </source>
</evidence>
<feature type="transmembrane region" description="Helical" evidence="7">
    <location>
        <begin position="176"/>
        <end position="195"/>
    </location>
</feature>
<dbReference type="PANTHER" id="PTHR43163">
    <property type="entry name" value="DIPEPTIDE TRANSPORT SYSTEM PERMEASE PROTEIN DPPB-RELATED"/>
    <property type="match status" value="1"/>
</dbReference>
<dbReference type="GO" id="GO:0071916">
    <property type="term" value="F:dipeptide transmembrane transporter activity"/>
    <property type="evidence" value="ECO:0007669"/>
    <property type="project" value="TreeGrafter"/>
</dbReference>
<evidence type="ECO:0000256" key="7">
    <source>
        <dbReference type="RuleBase" id="RU363032"/>
    </source>
</evidence>
<dbReference type="InterPro" id="IPR000515">
    <property type="entry name" value="MetI-like"/>
</dbReference>
<keyword evidence="10" id="KW-1185">Reference proteome</keyword>
<sequence>MRRPSLRIAQAALTLVAAAALVWSLQLLAPGDPARRVLVANGVSSPTPAQVAALHTELGLDEPTPARLARWLVSAARGDLGTSWRTGAPVTAELAERLPATLRLAAVALGLALLLAIPLALTAVAGRNRLPDLGGRGLMFLGASAPSFVVGTLLLEVVVLRLGIGRVLADGSWGGAVLPAIPLALAAAAVWARVLRGAMLDVGTRRHVHVARARGAGRLRVLLVHVLPGASPPLLAAIGMTIGSLLAGAAVVETVFTWPGIGPYLIDAIVARDVPVVQGTVLLGVLAYVVASMVADLAAAAIEPGRR</sequence>
<evidence type="ECO:0000259" key="8">
    <source>
        <dbReference type="PROSITE" id="PS50928"/>
    </source>
</evidence>
<evidence type="ECO:0000313" key="10">
    <source>
        <dbReference type="Proteomes" id="UP000321261"/>
    </source>
</evidence>
<dbReference type="RefSeq" id="WP_147256107.1">
    <property type="nucleotide sequence ID" value="NZ_VIWU01000001.1"/>
</dbReference>
<gene>
    <name evidence="9" type="ORF">FHX44_112723</name>
</gene>
<accession>A0A561SPN3</accession>
<feature type="domain" description="ABC transmembrane type-1" evidence="8">
    <location>
        <begin position="98"/>
        <end position="299"/>
    </location>
</feature>
<comment type="similarity">
    <text evidence="7">Belongs to the binding-protein-dependent transport system permease family.</text>
</comment>
<reference evidence="9 10" key="1">
    <citation type="submission" date="2019-06" db="EMBL/GenBank/DDBJ databases">
        <title>Sequencing the genomes of 1000 actinobacteria strains.</title>
        <authorList>
            <person name="Klenk H.-P."/>
        </authorList>
    </citation>
    <scope>NUCLEOTIDE SEQUENCE [LARGE SCALE GENOMIC DNA]</scope>
    <source>
        <strain evidence="9 10">DSM 45671</strain>
    </source>
</reference>
<keyword evidence="2 7" id="KW-0813">Transport</keyword>
<dbReference type="Gene3D" id="1.10.3720.10">
    <property type="entry name" value="MetI-like"/>
    <property type="match status" value="1"/>
</dbReference>
<evidence type="ECO:0000256" key="1">
    <source>
        <dbReference type="ARBA" id="ARBA00004651"/>
    </source>
</evidence>
<dbReference type="PROSITE" id="PS50928">
    <property type="entry name" value="ABC_TM1"/>
    <property type="match status" value="1"/>
</dbReference>
<feature type="transmembrane region" description="Helical" evidence="7">
    <location>
        <begin position="104"/>
        <end position="126"/>
    </location>
</feature>
<evidence type="ECO:0000256" key="4">
    <source>
        <dbReference type="ARBA" id="ARBA00022692"/>
    </source>
</evidence>
<protein>
    <submittedName>
        <fullName evidence="9">Peptide/nickel transport system permease protein/glutathione transport system permease protein</fullName>
    </submittedName>
</protein>
<dbReference type="AlphaFoldDB" id="A0A561SPN3"/>
<dbReference type="SUPFAM" id="SSF161098">
    <property type="entry name" value="MetI-like"/>
    <property type="match status" value="1"/>
</dbReference>
<dbReference type="Proteomes" id="UP000321261">
    <property type="component" value="Unassembled WGS sequence"/>
</dbReference>
<evidence type="ECO:0000256" key="3">
    <source>
        <dbReference type="ARBA" id="ARBA00022475"/>
    </source>
</evidence>
<feature type="transmembrane region" description="Helical" evidence="7">
    <location>
        <begin position="281"/>
        <end position="302"/>
    </location>
</feature>
<dbReference type="CDD" id="cd06261">
    <property type="entry name" value="TM_PBP2"/>
    <property type="match status" value="1"/>
</dbReference>
<dbReference type="InterPro" id="IPR045621">
    <property type="entry name" value="BPD_transp_1_N"/>
</dbReference>
<comment type="caution">
    <text evidence="9">The sequence shown here is derived from an EMBL/GenBank/DDBJ whole genome shotgun (WGS) entry which is preliminary data.</text>
</comment>
<evidence type="ECO:0000256" key="6">
    <source>
        <dbReference type="ARBA" id="ARBA00023136"/>
    </source>
</evidence>
<name>A0A561SPN3_9PSEU</name>
<dbReference type="Pfam" id="PF19300">
    <property type="entry name" value="BPD_transp_1_N"/>
    <property type="match status" value="1"/>
</dbReference>
<dbReference type="InterPro" id="IPR035906">
    <property type="entry name" value="MetI-like_sf"/>
</dbReference>
<dbReference type="EMBL" id="VIWU01000001">
    <property type="protein sequence ID" value="TWF76825.1"/>
    <property type="molecule type" value="Genomic_DNA"/>
</dbReference>
<dbReference type="Pfam" id="PF00528">
    <property type="entry name" value="BPD_transp_1"/>
    <property type="match status" value="1"/>
</dbReference>
<comment type="subcellular location">
    <subcellularLocation>
        <location evidence="1 7">Cell membrane</location>
        <topology evidence="1 7">Multi-pass membrane protein</topology>
    </subcellularLocation>
</comment>